<comment type="function">
    <text evidence="1 17 18">Cell wall formation. Catalyzes the addition of glutamate to the nucleotide precursor UDP-N-acetylmuramoyl-L-alanine (UMA).</text>
</comment>
<keyword evidence="8 17" id="KW-0436">Ligase</keyword>
<keyword evidence="9 17" id="KW-0547">Nucleotide-binding</keyword>
<dbReference type="GO" id="GO:0005737">
    <property type="term" value="C:cytoplasm"/>
    <property type="evidence" value="ECO:0007669"/>
    <property type="project" value="UniProtKB-SubCell"/>
</dbReference>
<dbReference type="InterPro" id="IPR036615">
    <property type="entry name" value="Mur_ligase_C_dom_sf"/>
</dbReference>
<comment type="similarity">
    <text evidence="4 17">Belongs to the MurCDEF family.</text>
</comment>
<dbReference type="Proteomes" id="UP000677305">
    <property type="component" value="Chromosome"/>
</dbReference>
<keyword evidence="22" id="KW-1185">Reference proteome</keyword>
<keyword evidence="17 18" id="KW-0132">Cell division</keyword>
<accession>A0A8J8SE22</accession>
<evidence type="ECO:0000256" key="12">
    <source>
        <dbReference type="ARBA" id="ARBA00022984"/>
    </source>
</evidence>
<dbReference type="Pfam" id="PF21799">
    <property type="entry name" value="MurD-like_N"/>
    <property type="match status" value="1"/>
</dbReference>
<dbReference type="GO" id="GO:0008360">
    <property type="term" value="P:regulation of cell shape"/>
    <property type="evidence" value="ECO:0007669"/>
    <property type="project" value="UniProtKB-KW"/>
</dbReference>
<evidence type="ECO:0000256" key="10">
    <source>
        <dbReference type="ARBA" id="ARBA00022840"/>
    </source>
</evidence>
<dbReference type="NCBIfam" id="TIGR01087">
    <property type="entry name" value="murD"/>
    <property type="match status" value="1"/>
</dbReference>
<keyword evidence="10 17" id="KW-0067">ATP-binding</keyword>
<dbReference type="AlphaFoldDB" id="A0A8J8SE22"/>
<evidence type="ECO:0000256" key="16">
    <source>
        <dbReference type="ARBA" id="ARBA00047632"/>
    </source>
</evidence>
<evidence type="ECO:0000313" key="21">
    <source>
        <dbReference type="EMBL" id="QUH31417.1"/>
    </source>
</evidence>
<dbReference type="InterPro" id="IPR013221">
    <property type="entry name" value="Mur_ligase_cen"/>
</dbReference>
<dbReference type="GO" id="GO:0008764">
    <property type="term" value="F:UDP-N-acetylmuramoylalanine-D-glutamate ligase activity"/>
    <property type="evidence" value="ECO:0007669"/>
    <property type="project" value="UniProtKB-UniRule"/>
</dbReference>
<dbReference type="Pfam" id="PF02875">
    <property type="entry name" value="Mur_ligase_C"/>
    <property type="match status" value="1"/>
</dbReference>
<evidence type="ECO:0000256" key="5">
    <source>
        <dbReference type="ARBA" id="ARBA00012212"/>
    </source>
</evidence>
<dbReference type="EMBL" id="CP058561">
    <property type="protein sequence ID" value="QUH31417.1"/>
    <property type="molecule type" value="Genomic_DNA"/>
</dbReference>
<evidence type="ECO:0000256" key="8">
    <source>
        <dbReference type="ARBA" id="ARBA00022598"/>
    </source>
</evidence>
<keyword evidence="17 18" id="KW-0131">Cell cycle</keyword>
<evidence type="ECO:0000256" key="7">
    <source>
        <dbReference type="ARBA" id="ARBA00022490"/>
    </source>
</evidence>
<organism evidence="21 22">
    <name type="scientific">Vallitalea guaymasensis</name>
    <dbReference type="NCBI Taxonomy" id="1185412"/>
    <lineage>
        <taxon>Bacteria</taxon>
        <taxon>Bacillati</taxon>
        <taxon>Bacillota</taxon>
        <taxon>Clostridia</taxon>
        <taxon>Lachnospirales</taxon>
        <taxon>Vallitaleaceae</taxon>
        <taxon>Vallitalea</taxon>
    </lineage>
</organism>
<evidence type="ECO:0000256" key="18">
    <source>
        <dbReference type="RuleBase" id="RU003664"/>
    </source>
</evidence>
<dbReference type="RefSeq" id="WP_212691450.1">
    <property type="nucleotide sequence ID" value="NZ_CP058561.1"/>
</dbReference>
<evidence type="ECO:0000256" key="6">
    <source>
        <dbReference type="ARBA" id="ARBA00015655"/>
    </source>
</evidence>
<dbReference type="KEGG" id="vgu:HYG85_21825"/>
<feature type="binding site" evidence="17">
    <location>
        <begin position="115"/>
        <end position="121"/>
    </location>
    <ligand>
        <name>ATP</name>
        <dbReference type="ChEBI" id="CHEBI:30616"/>
    </ligand>
</feature>
<dbReference type="GO" id="GO:0009252">
    <property type="term" value="P:peptidoglycan biosynthetic process"/>
    <property type="evidence" value="ECO:0007669"/>
    <property type="project" value="UniProtKB-UniRule"/>
</dbReference>
<dbReference type="GO" id="GO:0005524">
    <property type="term" value="F:ATP binding"/>
    <property type="evidence" value="ECO:0007669"/>
    <property type="project" value="UniProtKB-UniRule"/>
</dbReference>
<dbReference type="Gene3D" id="3.40.50.720">
    <property type="entry name" value="NAD(P)-binding Rossmann-like Domain"/>
    <property type="match status" value="1"/>
</dbReference>
<evidence type="ECO:0000259" key="19">
    <source>
        <dbReference type="Pfam" id="PF02875"/>
    </source>
</evidence>
<dbReference type="SUPFAM" id="SSF53623">
    <property type="entry name" value="MurD-like peptide ligases, catalytic domain"/>
    <property type="match status" value="1"/>
</dbReference>
<dbReference type="PANTHER" id="PTHR43692">
    <property type="entry name" value="UDP-N-ACETYLMURAMOYLALANINE--D-GLUTAMATE LIGASE"/>
    <property type="match status" value="1"/>
</dbReference>
<proteinExistence type="inferred from homology"/>
<protein>
    <recommendedName>
        <fullName evidence="6 17">UDP-N-acetylmuramoylalanine--D-glutamate ligase</fullName>
        <ecNumber evidence="5 17">6.3.2.9</ecNumber>
    </recommendedName>
    <alternativeName>
        <fullName evidence="15 17">D-glutamic acid-adding enzyme</fullName>
    </alternativeName>
    <alternativeName>
        <fullName evidence="14 17">UDP-N-acetylmuramoyl-L-alanyl-D-glutamate synthetase</fullName>
    </alternativeName>
</protein>
<evidence type="ECO:0000256" key="15">
    <source>
        <dbReference type="ARBA" id="ARBA00032324"/>
    </source>
</evidence>
<evidence type="ECO:0000256" key="17">
    <source>
        <dbReference type="HAMAP-Rule" id="MF_00639"/>
    </source>
</evidence>
<name>A0A8J8SE22_9FIRM</name>
<feature type="domain" description="Mur ligase C-terminal" evidence="19">
    <location>
        <begin position="310"/>
        <end position="424"/>
    </location>
</feature>
<reference evidence="21 22" key="1">
    <citation type="submission" date="2020-07" db="EMBL/GenBank/DDBJ databases">
        <title>Vallitalea guaymasensis genome.</title>
        <authorList>
            <person name="Postec A."/>
        </authorList>
    </citation>
    <scope>NUCLEOTIDE SEQUENCE [LARGE SCALE GENOMIC DNA]</scope>
    <source>
        <strain evidence="21 22">Ra1766G1</strain>
    </source>
</reference>
<comment type="catalytic activity">
    <reaction evidence="16 17 18">
        <text>UDP-N-acetyl-alpha-D-muramoyl-L-alanine + D-glutamate + ATP = UDP-N-acetyl-alpha-D-muramoyl-L-alanyl-D-glutamate + ADP + phosphate + H(+)</text>
        <dbReference type="Rhea" id="RHEA:16429"/>
        <dbReference type="ChEBI" id="CHEBI:15378"/>
        <dbReference type="ChEBI" id="CHEBI:29986"/>
        <dbReference type="ChEBI" id="CHEBI:30616"/>
        <dbReference type="ChEBI" id="CHEBI:43474"/>
        <dbReference type="ChEBI" id="CHEBI:83898"/>
        <dbReference type="ChEBI" id="CHEBI:83900"/>
        <dbReference type="ChEBI" id="CHEBI:456216"/>
        <dbReference type="EC" id="6.3.2.9"/>
    </reaction>
</comment>
<dbReference type="Gene3D" id="3.40.1190.10">
    <property type="entry name" value="Mur-like, catalytic domain"/>
    <property type="match status" value="1"/>
</dbReference>
<keyword evidence="13 17" id="KW-0961">Cell wall biogenesis/degradation</keyword>
<keyword evidence="12 17" id="KW-0573">Peptidoglycan synthesis</keyword>
<sequence>MELKDKNILVIGMALSGISAAKLCLEKKADVTVYDGKSKEQLVDSIKLFDGKEPRFVFGDFDYSILDNIWLVIVSPGVPLDLPFMKKIFELGIPVWSEIELSYRFCDAPIVAITGTNGKTTTTTLVGEIMETYYNNTFVVGNIGIPFSQIIDKTDKDSKIVAEISSFQLETIHEFAPRVSAILNITPDHLNRHKTYDNYIDAKFRITENQSKDDYCIINYDNEICRGLADRIPCNIFYFSKSKIDAKGIYLKDGYVCTNVHGAEERVIDINKLGEHNVENIMAAVAITICMQVPIDVISKVIENFRGVAHRVEYVTTVEGAKYFNDSKATNEDAAINGIKSMKSNTILIGGGMDKGGSYDSWIQAFDNKVKGLILFGETAYKIEDAARANGFESIYQVDNLKEAVDKAYTLAESGDNVLLSPACASWDMFKNFEERGNLFKQYVSELDKQ</sequence>
<dbReference type="EC" id="6.3.2.9" evidence="5 17"/>
<evidence type="ECO:0000256" key="13">
    <source>
        <dbReference type="ARBA" id="ARBA00023316"/>
    </source>
</evidence>
<evidence type="ECO:0000256" key="14">
    <source>
        <dbReference type="ARBA" id="ARBA00030398"/>
    </source>
</evidence>
<keyword evidence="11 17" id="KW-0133">Cell shape</keyword>
<keyword evidence="7 17" id="KW-0963">Cytoplasm</keyword>
<evidence type="ECO:0000256" key="4">
    <source>
        <dbReference type="ARBA" id="ARBA00010416"/>
    </source>
</evidence>
<dbReference type="InterPro" id="IPR036565">
    <property type="entry name" value="Mur-like_cat_sf"/>
</dbReference>
<evidence type="ECO:0000256" key="9">
    <source>
        <dbReference type="ARBA" id="ARBA00022741"/>
    </source>
</evidence>
<feature type="domain" description="Mur ligase central" evidence="20">
    <location>
        <begin position="113"/>
        <end position="287"/>
    </location>
</feature>
<evidence type="ECO:0000313" key="22">
    <source>
        <dbReference type="Proteomes" id="UP000677305"/>
    </source>
</evidence>
<evidence type="ECO:0000256" key="11">
    <source>
        <dbReference type="ARBA" id="ARBA00022960"/>
    </source>
</evidence>
<dbReference type="InterPro" id="IPR004101">
    <property type="entry name" value="Mur_ligase_C"/>
</dbReference>
<dbReference type="GO" id="GO:0071555">
    <property type="term" value="P:cell wall organization"/>
    <property type="evidence" value="ECO:0007669"/>
    <property type="project" value="UniProtKB-KW"/>
</dbReference>
<evidence type="ECO:0000256" key="3">
    <source>
        <dbReference type="ARBA" id="ARBA00004752"/>
    </source>
</evidence>
<dbReference type="PANTHER" id="PTHR43692:SF1">
    <property type="entry name" value="UDP-N-ACETYLMURAMOYLALANINE--D-GLUTAMATE LIGASE"/>
    <property type="match status" value="1"/>
</dbReference>
<dbReference type="SUPFAM" id="SSF53244">
    <property type="entry name" value="MurD-like peptide ligases, peptide-binding domain"/>
    <property type="match status" value="1"/>
</dbReference>
<dbReference type="HAMAP" id="MF_00639">
    <property type="entry name" value="MurD"/>
    <property type="match status" value="1"/>
</dbReference>
<comment type="subcellular location">
    <subcellularLocation>
        <location evidence="2 17 18">Cytoplasm</location>
    </subcellularLocation>
</comment>
<dbReference type="SUPFAM" id="SSF51984">
    <property type="entry name" value="MurCD N-terminal domain"/>
    <property type="match status" value="1"/>
</dbReference>
<evidence type="ECO:0000259" key="20">
    <source>
        <dbReference type="Pfam" id="PF08245"/>
    </source>
</evidence>
<gene>
    <name evidence="17" type="primary">murD</name>
    <name evidence="21" type="ORF">HYG85_21825</name>
</gene>
<dbReference type="InterPro" id="IPR005762">
    <property type="entry name" value="MurD"/>
</dbReference>
<comment type="pathway">
    <text evidence="3 17 18">Cell wall biogenesis; peptidoglycan biosynthesis.</text>
</comment>
<dbReference type="Gene3D" id="3.90.190.20">
    <property type="entry name" value="Mur ligase, C-terminal domain"/>
    <property type="match status" value="1"/>
</dbReference>
<dbReference type="Pfam" id="PF08245">
    <property type="entry name" value="Mur_ligase_M"/>
    <property type="match status" value="1"/>
</dbReference>
<dbReference type="UniPathway" id="UPA00219"/>
<evidence type="ECO:0000256" key="1">
    <source>
        <dbReference type="ARBA" id="ARBA00002734"/>
    </source>
</evidence>
<dbReference type="GO" id="GO:0051301">
    <property type="term" value="P:cell division"/>
    <property type="evidence" value="ECO:0007669"/>
    <property type="project" value="UniProtKB-KW"/>
</dbReference>
<evidence type="ECO:0000256" key="2">
    <source>
        <dbReference type="ARBA" id="ARBA00004496"/>
    </source>
</evidence>